<evidence type="ECO:0000256" key="3">
    <source>
        <dbReference type="ARBA" id="ARBA00022692"/>
    </source>
</evidence>
<dbReference type="InterPro" id="IPR007369">
    <property type="entry name" value="Peptidase_A22B_SPP"/>
</dbReference>
<dbReference type="GO" id="GO:0042500">
    <property type="term" value="F:aspartic endopeptidase activity, intramembrane cleaving"/>
    <property type="evidence" value="ECO:0007669"/>
    <property type="project" value="InterPro"/>
</dbReference>
<comment type="subcellular location">
    <subcellularLocation>
        <location evidence="1">Endoplasmic reticulum membrane</location>
        <topology evidence="1">Multi-pass membrane protein</topology>
    </subcellularLocation>
</comment>
<feature type="transmembrane region" description="Helical" evidence="8">
    <location>
        <begin position="317"/>
        <end position="335"/>
    </location>
</feature>
<dbReference type="STRING" id="188477.A0A3S1B912"/>
<evidence type="ECO:0000256" key="4">
    <source>
        <dbReference type="ARBA" id="ARBA00022801"/>
    </source>
</evidence>
<evidence type="ECO:0008006" key="11">
    <source>
        <dbReference type="Google" id="ProtNLM"/>
    </source>
</evidence>
<dbReference type="InterPro" id="IPR006639">
    <property type="entry name" value="Preselin/SPP"/>
</dbReference>
<accession>A0A3S1B912</accession>
<dbReference type="SMART" id="SM00730">
    <property type="entry name" value="PSN"/>
    <property type="match status" value="1"/>
</dbReference>
<dbReference type="AlphaFoldDB" id="A0A3S1B912"/>
<protein>
    <recommendedName>
        <fullName evidence="11">Minor histocompatibility antigen H13</fullName>
    </recommendedName>
</protein>
<dbReference type="GO" id="GO:0098553">
    <property type="term" value="C:lumenal side of endoplasmic reticulum membrane"/>
    <property type="evidence" value="ECO:0007669"/>
    <property type="project" value="TreeGrafter"/>
</dbReference>
<evidence type="ECO:0000256" key="2">
    <source>
        <dbReference type="ARBA" id="ARBA00006859"/>
    </source>
</evidence>
<dbReference type="Pfam" id="PF04258">
    <property type="entry name" value="Peptidase_A22B"/>
    <property type="match status" value="1"/>
</dbReference>
<reference evidence="9 10" key="1">
    <citation type="submission" date="2019-01" db="EMBL/GenBank/DDBJ databases">
        <title>A draft genome assembly of the solar-powered sea slug Elysia chlorotica.</title>
        <authorList>
            <person name="Cai H."/>
            <person name="Li Q."/>
            <person name="Fang X."/>
            <person name="Li J."/>
            <person name="Curtis N.E."/>
            <person name="Altenburger A."/>
            <person name="Shibata T."/>
            <person name="Feng M."/>
            <person name="Maeda T."/>
            <person name="Schwartz J.A."/>
            <person name="Shigenobu S."/>
            <person name="Lundholm N."/>
            <person name="Nishiyama T."/>
            <person name="Yang H."/>
            <person name="Hasebe M."/>
            <person name="Li S."/>
            <person name="Pierce S.K."/>
            <person name="Wang J."/>
        </authorList>
    </citation>
    <scope>NUCLEOTIDE SEQUENCE [LARGE SCALE GENOMIC DNA]</scope>
    <source>
        <strain evidence="9">EC2010</strain>
        <tissue evidence="9">Whole organism of an adult</tissue>
    </source>
</reference>
<evidence type="ECO:0000256" key="1">
    <source>
        <dbReference type="ARBA" id="ARBA00004477"/>
    </source>
</evidence>
<feature type="transmembrane region" description="Helical" evidence="8">
    <location>
        <begin position="181"/>
        <end position="199"/>
    </location>
</feature>
<evidence type="ECO:0000256" key="8">
    <source>
        <dbReference type="SAM" id="Phobius"/>
    </source>
</evidence>
<dbReference type="GO" id="GO:0098554">
    <property type="term" value="C:cytoplasmic side of endoplasmic reticulum membrane"/>
    <property type="evidence" value="ECO:0007669"/>
    <property type="project" value="TreeGrafter"/>
</dbReference>
<gene>
    <name evidence="9" type="ORF">EGW08_014235</name>
</gene>
<keyword evidence="4" id="KW-0378">Hydrolase</keyword>
<evidence type="ECO:0000313" key="10">
    <source>
        <dbReference type="Proteomes" id="UP000271974"/>
    </source>
</evidence>
<feature type="transmembrane region" description="Helical" evidence="8">
    <location>
        <begin position="257"/>
        <end position="276"/>
    </location>
</feature>
<feature type="transmembrane region" description="Helical" evidence="8">
    <location>
        <begin position="69"/>
        <end position="89"/>
    </location>
</feature>
<comment type="similarity">
    <text evidence="2">Belongs to the peptidase A22B family.</text>
</comment>
<keyword evidence="3 8" id="KW-0812">Transmembrane</keyword>
<keyword evidence="10" id="KW-1185">Reference proteome</keyword>
<evidence type="ECO:0000256" key="5">
    <source>
        <dbReference type="ARBA" id="ARBA00022824"/>
    </source>
</evidence>
<evidence type="ECO:0000256" key="6">
    <source>
        <dbReference type="ARBA" id="ARBA00022989"/>
    </source>
</evidence>
<keyword evidence="7 8" id="KW-0472">Membrane</keyword>
<dbReference type="OrthoDB" id="29661at2759"/>
<evidence type="ECO:0000313" key="9">
    <source>
        <dbReference type="EMBL" id="RUS78018.1"/>
    </source>
</evidence>
<name>A0A3S1B912_ELYCH</name>
<dbReference type="PANTHER" id="PTHR12174">
    <property type="entry name" value="SIGNAL PEPTIDE PEPTIDASE"/>
    <property type="match status" value="1"/>
</dbReference>
<keyword evidence="6 8" id="KW-1133">Transmembrane helix</keyword>
<dbReference type="GO" id="GO:0006465">
    <property type="term" value="P:signal peptide processing"/>
    <property type="evidence" value="ECO:0007669"/>
    <property type="project" value="TreeGrafter"/>
</dbReference>
<dbReference type="GO" id="GO:0033619">
    <property type="term" value="P:membrane protein proteolysis"/>
    <property type="evidence" value="ECO:0007669"/>
    <property type="project" value="TreeGrafter"/>
</dbReference>
<sequence>MDDNFDIKETSAATIEASNTVVQAMFVPGSVVLAHGSMIIMAVLPVLIGSFRSVSFHQNQKISGEEPETISMSGAALAPFILSGVLYTLHSLVKLQSSEQNDLSTIFSFILAFQAISYIFKPFVSQLVTFLFPSLNHSLSKKGEEEKKKGGLLNFKIDVAHVLNVILSGVIALLSQDVKHWILDNMVGMTLCAWMIEMFSLNKVKIGFTLLTGLLFYDIFWVFCTDIMKNMALSLNAPIKLVFPVDILENGLNASRFAFIGLGDIVLPGIFIALLLRFGLSLKCPRRVYFYYGMVGYVFALVVTFLISHIFKHVQPALLYLVPICLALPTLAAFMKGDLATMFQYEDYTFEEINAGSEKKK</sequence>
<dbReference type="Proteomes" id="UP000271974">
    <property type="component" value="Unassembled WGS sequence"/>
</dbReference>
<keyword evidence="5" id="KW-0256">Endoplasmic reticulum</keyword>
<dbReference type="EMBL" id="RQTK01000538">
    <property type="protein sequence ID" value="RUS78018.1"/>
    <property type="molecule type" value="Genomic_DNA"/>
</dbReference>
<organism evidence="9 10">
    <name type="scientific">Elysia chlorotica</name>
    <name type="common">Eastern emerald elysia</name>
    <name type="synonym">Sea slug</name>
    <dbReference type="NCBI Taxonomy" id="188477"/>
    <lineage>
        <taxon>Eukaryota</taxon>
        <taxon>Metazoa</taxon>
        <taxon>Spiralia</taxon>
        <taxon>Lophotrochozoa</taxon>
        <taxon>Mollusca</taxon>
        <taxon>Gastropoda</taxon>
        <taxon>Heterobranchia</taxon>
        <taxon>Euthyneura</taxon>
        <taxon>Panpulmonata</taxon>
        <taxon>Sacoglossa</taxon>
        <taxon>Placobranchoidea</taxon>
        <taxon>Plakobranchidae</taxon>
        <taxon>Elysia</taxon>
    </lineage>
</organism>
<dbReference type="PANTHER" id="PTHR12174:SF23">
    <property type="entry name" value="MINOR HISTOCOMPATIBILITY ANTIGEN H13"/>
    <property type="match status" value="1"/>
</dbReference>
<proteinExistence type="inferred from homology"/>
<feature type="transmembrane region" description="Helical" evidence="8">
    <location>
        <begin position="288"/>
        <end position="311"/>
    </location>
</feature>
<feature type="transmembrane region" description="Helical" evidence="8">
    <location>
        <begin position="26"/>
        <end position="48"/>
    </location>
</feature>
<feature type="transmembrane region" description="Helical" evidence="8">
    <location>
        <begin position="206"/>
        <end position="223"/>
    </location>
</feature>
<feature type="transmembrane region" description="Helical" evidence="8">
    <location>
        <begin position="153"/>
        <end position="175"/>
    </location>
</feature>
<comment type="caution">
    <text evidence="9">The sequence shown here is derived from an EMBL/GenBank/DDBJ whole genome shotgun (WGS) entry which is preliminary data.</text>
</comment>
<evidence type="ECO:0000256" key="7">
    <source>
        <dbReference type="ARBA" id="ARBA00023136"/>
    </source>
</evidence>
<feature type="transmembrane region" description="Helical" evidence="8">
    <location>
        <begin position="109"/>
        <end position="132"/>
    </location>
</feature>